<dbReference type="GO" id="GO:0019825">
    <property type="term" value="F:oxygen binding"/>
    <property type="evidence" value="ECO:0007669"/>
    <property type="project" value="InterPro"/>
</dbReference>
<gene>
    <name evidence="9" type="ORF">MEDL_1339</name>
</gene>
<dbReference type="EMBL" id="CAJPWZ010000099">
    <property type="protein sequence ID" value="CAG2185801.1"/>
    <property type="molecule type" value="Genomic_DNA"/>
</dbReference>
<evidence type="ECO:0000259" key="8">
    <source>
        <dbReference type="PROSITE" id="PS01033"/>
    </source>
</evidence>
<keyword evidence="4" id="KW-0479">Metal-binding</keyword>
<feature type="compositionally biased region" description="Basic and acidic residues" evidence="7">
    <location>
        <begin position="1"/>
        <end position="14"/>
    </location>
</feature>
<protein>
    <recommendedName>
        <fullName evidence="8">Globin domain-containing protein</fullName>
    </recommendedName>
</protein>
<dbReference type="GO" id="GO:0005833">
    <property type="term" value="C:hemoglobin complex"/>
    <property type="evidence" value="ECO:0007669"/>
    <property type="project" value="InterPro"/>
</dbReference>
<evidence type="ECO:0000256" key="3">
    <source>
        <dbReference type="ARBA" id="ARBA00022617"/>
    </source>
</evidence>
<evidence type="ECO:0000256" key="1">
    <source>
        <dbReference type="ARBA" id="ARBA00011245"/>
    </source>
</evidence>
<dbReference type="GO" id="GO:0020037">
    <property type="term" value="F:heme binding"/>
    <property type="evidence" value="ECO:0007669"/>
    <property type="project" value="InterPro"/>
</dbReference>
<keyword evidence="2" id="KW-0813">Transport</keyword>
<evidence type="ECO:0000256" key="2">
    <source>
        <dbReference type="ARBA" id="ARBA00022448"/>
    </source>
</evidence>
<evidence type="ECO:0000256" key="6">
    <source>
        <dbReference type="ARBA" id="ARBA00023004"/>
    </source>
</evidence>
<dbReference type="PROSITE" id="PS01033">
    <property type="entry name" value="GLOBIN"/>
    <property type="match status" value="3"/>
</dbReference>
<keyword evidence="5" id="KW-0007">Acetylation</keyword>
<evidence type="ECO:0000256" key="5">
    <source>
        <dbReference type="ARBA" id="ARBA00022990"/>
    </source>
</evidence>
<reference evidence="9" key="1">
    <citation type="submission" date="2021-03" db="EMBL/GenBank/DDBJ databases">
        <authorList>
            <person name="Bekaert M."/>
        </authorList>
    </citation>
    <scope>NUCLEOTIDE SEQUENCE</scope>
</reference>
<organism evidence="9 10">
    <name type="scientific">Mytilus edulis</name>
    <name type="common">Blue mussel</name>
    <dbReference type="NCBI Taxonomy" id="6550"/>
    <lineage>
        <taxon>Eukaryota</taxon>
        <taxon>Metazoa</taxon>
        <taxon>Spiralia</taxon>
        <taxon>Lophotrochozoa</taxon>
        <taxon>Mollusca</taxon>
        <taxon>Bivalvia</taxon>
        <taxon>Autobranchia</taxon>
        <taxon>Pteriomorphia</taxon>
        <taxon>Mytilida</taxon>
        <taxon>Mytiloidea</taxon>
        <taxon>Mytilidae</taxon>
        <taxon>Mytilinae</taxon>
        <taxon>Mytilus</taxon>
    </lineage>
</organism>
<feature type="region of interest" description="Disordered" evidence="7">
    <location>
        <begin position="1"/>
        <end position="119"/>
    </location>
</feature>
<evidence type="ECO:0000256" key="7">
    <source>
        <dbReference type="SAM" id="MobiDB-lite"/>
    </source>
</evidence>
<dbReference type="PANTHER" id="PTHR46783">
    <property type="entry name" value="CYTOGLOBIN"/>
    <property type="match status" value="1"/>
</dbReference>
<keyword evidence="6" id="KW-0408">Iron</keyword>
<dbReference type="PANTHER" id="PTHR46783:SF1">
    <property type="entry name" value="CYTOGLOBIN-1-RELATED"/>
    <property type="match status" value="1"/>
</dbReference>
<evidence type="ECO:0000256" key="4">
    <source>
        <dbReference type="ARBA" id="ARBA00022723"/>
    </source>
</evidence>
<feature type="compositionally biased region" description="Basic and acidic residues" evidence="7">
    <location>
        <begin position="108"/>
        <end position="117"/>
    </location>
</feature>
<dbReference type="Gene3D" id="1.10.490.10">
    <property type="entry name" value="Globins"/>
    <property type="match status" value="3"/>
</dbReference>
<dbReference type="SUPFAM" id="SSF46458">
    <property type="entry name" value="Globin-like"/>
    <property type="match status" value="3"/>
</dbReference>
<dbReference type="InterPro" id="IPR000971">
    <property type="entry name" value="Globin"/>
</dbReference>
<dbReference type="Proteomes" id="UP000683360">
    <property type="component" value="Unassembled WGS sequence"/>
</dbReference>
<dbReference type="GO" id="GO:0005576">
    <property type="term" value="C:extracellular region"/>
    <property type="evidence" value="ECO:0007669"/>
    <property type="project" value="InterPro"/>
</dbReference>
<comment type="subunit">
    <text evidence="1">Monomer.</text>
</comment>
<evidence type="ECO:0000313" key="9">
    <source>
        <dbReference type="EMBL" id="CAG2185801.1"/>
    </source>
</evidence>
<sequence length="718" mass="80179">MSDSTEEAKGHSTEEAYGINGKSESTEEENAITCITDSTNEAKDMNGTLDSTEEENAINSKSDSKNEANDINGTLDSTVEAVSINGTSAPKLEDETKEKSPTVTNSSDHQRKEEATIETKTLTSLINEDTTTSVNETSSPLLEKANIIADTSSPLFEKDASAKTETPIPVICEELNGISHTSGSLSEEEETMTETSAPLSKDETNAVNKASPQLLEIESSTNEISDKNLEKKMSAELLLEETTAITEEEANAIRETWTVLWSNKKENGIALLIKLFTTYPEAQKMFPMFDGLTIEEVRSSKKLRAHALSLMYALKSFLDNLDDSDTLDGLVRKNAINHAKRGVGAKELMWLLPLFLELLDEILEEGVTELQKKAWTKIYGVLASISREEVNNLIVKWAQLLPEGTTSMTEEDALAINESWTVVWSDKKKNGKTLFIKLFTTHPEAQKMFKDFDGLTIEEMRSSKKLEAHGLSFMYALKSFLDNLDDPDTLEGLVRKNAINHATRGVGPKEIMLLLPLFLELLDEIMEDNITELQKKAWAKLYCVLASISREEVNNLSAQELPEETTSITEDEAKIINETWTVVWSDKKKNGIALFVKLFTTYPEAQKMFKEFDGLTIDEVRLNKKLGAHALALMYALKSFLDNLDDPETLEALVRKNAINHAKRSVGPQQIMWLLPLFLELLDELLEENATELLKKAWTKLFGVLASISLEEVNNLKE</sequence>
<comment type="caution">
    <text evidence="9">The sequence shown here is derived from an EMBL/GenBank/DDBJ whole genome shotgun (WGS) entry which is preliminary data.</text>
</comment>
<dbReference type="InterPro" id="IPR012292">
    <property type="entry name" value="Globin/Proto"/>
</dbReference>
<feature type="domain" description="Globin" evidence="8">
    <location>
        <begin position="244"/>
        <end position="391"/>
    </location>
</feature>
<dbReference type="GO" id="GO:0016491">
    <property type="term" value="F:oxidoreductase activity"/>
    <property type="evidence" value="ECO:0007669"/>
    <property type="project" value="TreeGrafter"/>
</dbReference>
<dbReference type="InterPro" id="IPR009050">
    <property type="entry name" value="Globin-like_sf"/>
</dbReference>
<proteinExistence type="predicted"/>
<dbReference type="InterPro" id="IPR002336">
    <property type="entry name" value="Erythrocruorin"/>
</dbReference>
<dbReference type="InterPro" id="IPR013314">
    <property type="entry name" value="Globin_lamprey/hagfish"/>
</dbReference>
<dbReference type="OrthoDB" id="436496at2759"/>
<dbReference type="GO" id="GO:0005506">
    <property type="term" value="F:iron ion binding"/>
    <property type="evidence" value="ECO:0007669"/>
    <property type="project" value="InterPro"/>
</dbReference>
<dbReference type="AlphaFoldDB" id="A0A8S3PPN2"/>
<accession>A0A8S3PPN2</accession>
<dbReference type="PRINTS" id="PR00611">
    <property type="entry name" value="ERYTHCRUORIN"/>
</dbReference>
<feature type="domain" description="Globin" evidence="8">
    <location>
        <begin position="407"/>
        <end position="554"/>
    </location>
</feature>
<dbReference type="GO" id="GO:0015671">
    <property type="term" value="P:oxygen transport"/>
    <property type="evidence" value="ECO:0007669"/>
    <property type="project" value="InterPro"/>
</dbReference>
<name>A0A8S3PPN2_MYTED</name>
<feature type="region of interest" description="Disordered" evidence="7">
    <location>
        <begin position="180"/>
        <end position="206"/>
    </location>
</feature>
<feature type="domain" description="Globin" evidence="8">
    <location>
        <begin position="567"/>
        <end position="714"/>
    </location>
</feature>
<keyword evidence="3" id="KW-0349">Heme</keyword>
<dbReference type="CDD" id="cd01040">
    <property type="entry name" value="Mb-like"/>
    <property type="match status" value="3"/>
</dbReference>
<dbReference type="InterPro" id="IPR044399">
    <property type="entry name" value="Mb-like_M"/>
</dbReference>
<evidence type="ECO:0000313" key="10">
    <source>
        <dbReference type="Proteomes" id="UP000683360"/>
    </source>
</evidence>
<dbReference type="Pfam" id="PF00042">
    <property type="entry name" value="Globin"/>
    <property type="match status" value="3"/>
</dbReference>
<feature type="compositionally biased region" description="Basic and acidic residues" evidence="7">
    <location>
        <begin position="91"/>
        <end position="100"/>
    </location>
</feature>
<keyword evidence="10" id="KW-1185">Reference proteome</keyword>